<reference evidence="7 8" key="1">
    <citation type="journal article" date="2019" name="PLoS ONE">
        <title>Genomic analyses reveal an absence of contemporary introgressive admixture between fin whales and blue whales, despite known hybrids.</title>
        <authorList>
            <person name="Westbury M.V."/>
            <person name="Petersen B."/>
            <person name="Lorenzen E.D."/>
        </authorList>
    </citation>
    <scope>NUCLEOTIDE SEQUENCE [LARGE SCALE GENOMIC DNA]</scope>
    <source>
        <strain evidence="7">FinWhale-01</strain>
    </source>
</reference>
<evidence type="ECO:0000256" key="6">
    <source>
        <dbReference type="SAM" id="MobiDB-lite"/>
    </source>
</evidence>
<feature type="transmembrane region" description="Helical" evidence="5">
    <location>
        <begin position="238"/>
        <end position="263"/>
    </location>
</feature>
<feature type="transmembrane region" description="Helical" evidence="5">
    <location>
        <begin position="181"/>
        <end position="202"/>
    </location>
</feature>
<dbReference type="PANTHER" id="PTHR23291:SF47">
    <property type="entry name" value="TRANSMEMBRANE BAX INHIBITOR MOTIF CONTAINING 7"/>
    <property type="match status" value="1"/>
</dbReference>
<dbReference type="OrthoDB" id="7933078at2759"/>
<keyword evidence="8" id="KW-1185">Reference proteome</keyword>
<evidence type="ECO:0000256" key="3">
    <source>
        <dbReference type="ARBA" id="ARBA00022989"/>
    </source>
</evidence>
<dbReference type="GO" id="GO:0016020">
    <property type="term" value="C:membrane"/>
    <property type="evidence" value="ECO:0007669"/>
    <property type="project" value="UniProtKB-SubCell"/>
</dbReference>
<dbReference type="InterPro" id="IPR006214">
    <property type="entry name" value="Bax_inhibitor_1-related"/>
</dbReference>
<feature type="transmembrane region" description="Helical" evidence="5">
    <location>
        <begin position="114"/>
        <end position="139"/>
    </location>
</feature>
<dbReference type="PANTHER" id="PTHR23291">
    <property type="entry name" value="BAX INHIBITOR-RELATED"/>
    <property type="match status" value="1"/>
</dbReference>
<keyword evidence="2 5" id="KW-0812">Transmembrane</keyword>
<keyword evidence="4 5" id="KW-0472">Membrane</keyword>
<evidence type="ECO:0000313" key="7">
    <source>
        <dbReference type="EMBL" id="KAB0392574.1"/>
    </source>
</evidence>
<feature type="transmembrane region" description="Helical" evidence="5">
    <location>
        <begin position="208"/>
        <end position="226"/>
    </location>
</feature>
<evidence type="ECO:0000256" key="1">
    <source>
        <dbReference type="ARBA" id="ARBA00004141"/>
    </source>
</evidence>
<proteinExistence type="inferred from homology"/>
<feature type="region of interest" description="Disordered" evidence="6">
    <location>
        <begin position="1"/>
        <end position="58"/>
    </location>
</feature>
<feature type="transmembrane region" description="Helical" evidence="5">
    <location>
        <begin position="151"/>
        <end position="169"/>
    </location>
</feature>
<protein>
    <submittedName>
        <fullName evidence="7">Uncharacterized protein</fullName>
    </submittedName>
</protein>
<evidence type="ECO:0000256" key="2">
    <source>
        <dbReference type="ARBA" id="ARBA00022692"/>
    </source>
</evidence>
<dbReference type="Proteomes" id="UP000437017">
    <property type="component" value="Unassembled WGS sequence"/>
</dbReference>
<dbReference type="AlphaFoldDB" id="A0A643BXD6"/>
<evidence type="ECO:0000256" key="5">
    <source>
        <dbReference type="RuleBase" id="RU004379"/>
    </source>
</evidence>
<comment type="similarity">
    <text evidence="5">Belongs to the BI1 family.</text>
</comment>
<keyword evidence="3 5" id="KW-1133">Transmembrane helix</keyword>
<evidence type="ECO:0000256" key="4">
    <source>
        <dbReference type="ARBA" id="ARBA00023136"/>
    </source>
</evidence>
<evidence type="ECO:0000313" key="8">
    <source>
        <dbReference type="Proteomes" id="UP000437017"/>
    </source>
</evidence>
<feature type="transmembrane region" description="Helical" evidence="5">
    <location>
        <begin position="283"/>
        <end position="307"/>
    </location>
</feature>
<dbReference type="EMBL" id="SGJD01003733">
    <property type="protein sequence ID" value="KAB0392574.1"/>
    <property type="molecule type" value="Genomic_DNA"/>
</dbReference>
<sequence length="309" mass="34563">MDLEVSEPIDFSSGDHQHLVQKAADDNIQSKSARSYGTSSSTHGPQQTHGNPHSKAGEQGDTYVVEISAETTTEDSNPLSGPFSEAAIRRGENIEMTFSEEKSKCSLKMFTQAFIVKVFFLLSVQLLITGAIISLFLFWKALRVWVVKNPWFTYALLPAFFVVFIILACCGKLRRQVPANYILLGLFTILQGLLLGTVSVFYNAEEVLWATAATALVTISLTLFALQTKCDFTLLSGMLFVLLFVLIIYGILLIFIRSYYLVMDVQLMVGGRHHHSDLHPEEYVFAALNIYMDIINLFLFILQLIGLGR</sequence>
<gene>
    <name evidence="7" type="ORF">E2I00_007329</name>
</gene>
<organism evidence="7 8">
    <name type="scientific">Balaenoptera physalus</name>
    <name type="common">Fin whale</name>
    <name type="synonym">Balaena physalus</name>
    <dbReference type="NCBI Taxonomy" id="9770"/>
    <lineage>
        <taxon>Eukaryota</taxon>
        <taxon>Metazoa</taxon>
        <taxon>Chordata</taxon>
        <taxon>Craniata</taxon>
        <taxon>Vertebrata</taxon>
        <taxon>Euteleostomi</taxon>
        <taxon>Mammalia</taxon>
        <taxon>Eutheria</taxon>
        <taxon>Laurasiatheria</taxon>
        <taxon>Artiodactyla</taxon>
        <taxon>Whippomorpha</taxon>
        <taxon>Cetacea</taxon>
        <taxon>Mysticeti</taxon>
        <taxon>Balaenopteridae</taxon>
        <taxon>Balaenoptera</taxon>
    </lineage>
</organism>
<comment type="subcellular location">
    <subcellularLocation>
        <location evidence="1">Membrane</location>
        <topology evidence="1">Multi-pass membrane protein</topology>
    </subcellularLocation>
</comment>
<feature type="compositionally biased region" description="Polar residues" evidence="6">
    <location>
        <begin position="27"/>
        <end position="51"/>
    </location>
</feature>
<accession>A0A643BXD6</accession>
<dbReference type="CDD" id="cd10428">
    <property type="entry name" value="LFG_like"/>
    <property type="match status" value="1"/>
</dbReference>
<comment type="caution">
    <text evidence="7">The sequence shown here is derived from an EMBL/GenBank/DDBJ whole genome shotgun (WGS) entry which is preliminary data.</text>
</comment>
<name>A0A643BXD6_BALPH</name>
<dbReference type="Pfam" id="PF01027">
    <property type="entry name" value="Bax1-I"/>
    <property type="match status" value="1"/>
</dbReference>